<keyword evidence="2" id="KW-0150">Chloroplast</keyword>
<dbReference type="RefSeq" id="YP_009393001.1">
    <property type="nucleotide sequence ID" value="NC_035266.1"/>
</dbReference>
<evidence type="ECO:0000256" key="1">
    <source>
        <dbReference type="SAM" id="Phobius"/>
    </source>
</evidence>
<geneLocation type="chloroplast" evidence="2"/>
<dbReference type="InterPro" id="IPR011990">
    <property type="entry name" value="TPR-like_helical_dom_sf"/>
</dbReference>
<keyword evidence="2" id="KW-0934">Plastid</keyword>
<evidence type="ECO:0000313" key="2">
    <source>
        <dbReference type="EMBL" id="ARW61563.1"/>
    </source>
</evidence>
<dbReference type="Gene3D" id="1.25.40.10">
    <property type="entry name" value="Tetratricopeptide repeat domain"/>
    <property type="match status" value="1"/>
</dbReference>
<feature type="transmembrane region" description="Helical" evidence="1">
    <location>
        <begin position="33"/>
        <end position="50"/>
    </location>
</feature>
<dbReference type="AlphaFoldDB" id="A0A1Z1M6S5"/>
<keyword evidence="1" id="KW-0812">Transmembrane</keyword>
<dbReference type="EMBL" id="MF101419">
    <property type="protein sequence ID" value="ARW61563.1"/>
    <property type="molecule type" value="Genomic_DNA"/>
</dbReference>
<keyword evidence="1" id="KW-0472">Membrane</keyword>
<keyword evidence="1" id="KW-1133">Transmembrane helix</keyword>
<sequence>MNNNIFLFRFYIVFSLFFLIPLASILTVQFLDFFQLYYINLLFFLSRFDMKKIFLNRFNDIDLFNFYLISKQWFLAICLLEFSSFCKKMSENSIFSYLAFCYRKLSYYNIAEYYYLKAISLSSQDVYLLGALASMYDEMKLNDKALSLYRQIYNFDKNYLIPKFYSSLIVNYSG</sequence>
<name>A0A1Z1M6S5_BOSMO</name>
<dbReference type="GeneID" id="33354629"/>
<proteinExistence type="predicted"/>
<feature type="transmembrane region" description="Helical" evidence="1">
    <location>
        <begin position="7"/>
        <end position="27"/>
    </location>
</feature>
<protein>
    <submittedName>
        <fullName evidence="2">Uncharacterized protein</fullName>
    </submittedName>
</protein>
<dbReference type="SUPFAM" id="SSF48452">
    <property type="entry name" value="TPR-like"/>
    <property type="match status" value="1"/>
</dbReference>
<accession>A0A1Z1M6S5</accession>
<organism evidence="2">
    <name type="scientific">Bostrychia moritziana</name>
    <name type="common">Red alga</name>
    <name type="synonym">Polysiphonia moritziana</name>
    <dbReference type="NCBI Taxonomy" id="103713"/>
    <lineage>
        <taxon>Eukaryota</taxon>
        <taxon>Rhodophyta</taxon>
        <taxon>Florideophyceae</taxon>
        <taxon>Rhodymeniophycidae</taxon>
        <taxon>Ceramiales</taxon>
        <taxon>Rhodomelaceae</taxon>
        <taxon>Bostrychia</taxon>
    </lineage>
</organism>
<reference evidence="2" key="1">
    <citation type="journal article" date="2017" name="J. Phycol.">
        <title>Analysis of chloroplast genomes and a supermatrix inform reclassification of the Rhodomelaceae (Rhodophyta).</title>
        <authorList>
            <person name="Diaz-Tapia P."/>
            <person name="Maggs C.A."/>
            <person name="West J.A."/>
            <person name="Verbruggen H."/>
        </authorList>
    </citation>
    <scope>NUCLEOTIDE SEQUENCE</scope>
    <source>
        <strain evidence="2">JW3660</strain>
    </source>
</reference>
<gene>
    <name evidence="2" type="primary">ycf37</name>
</gene>